<feature type="transmembrane region" description="Helical" evidence="1">
    <location>
        <begin position="31"/>
        <end position="51"/>
    </location>
</feature>
<dbReference type="EMBL" id="CP029186">
    <property type="protein sequence ID" value="AWH86952.1"/>
    <property type="molecule type" value="Genomic_DNA"/>
</dbReference>
<feature type="transmembrane region" description="Helical" evidence="1">
    <location>
        <begin position="95"/>
        <end position="115"/>
    </location>
</feature>
<dbReference type="Proteomes" id="UP000244929">
    <property type="component" value="Chromosome"/>
</dbReference>
<evidence type="ECO:0000313" key="3">
    <source>
        <dbReference type="Proteomes" id="UP000244929"/>
    </source>
</evidence>
<evidence type="ECO:0008006" key="4">
    <source>
        <dbReference type="Google" id="ProtNLM"/>
    </source>
</evidence>
<feature type="transmembrane region" description="Helical" evidence="1">
    <location>
        <begin position="163"/>
        <end position="182"/>
    </location>
</feature>
<sequence>MVKITCYYIPISPNAAFLQIKQTEVQTRPEYIYLFYAHVYSSIFVLLAGFVQFFRFKGSLGRKIHRIAGYQYVVLLLILAAPSGIYMGWYANGGITSRISFMLLGLLWWITTFIAMHKIRTKQYTAHRSWMIRSFALSLSAVTLRLWKVTLVCLFHPAPMDVYQIVAWLGWVPNIIIAEIIIRNQQNTNQ</sequence>
<keyword evidence="3" id="KW-1185">Reference proteome</keyword>
<dbReference type="Pfam" id="PF10067">
    <property type="entry name" value="DUF2306"/>
    <property type="match status" value="1"/>
</dbReference>
<gene>
    <name evidence="2" type="ORF">HYN59_07975</name>
</gene>
<name>A0A2S1R2W0_9FLAO</name>
<proteinExistence type="predicted"/>
<keyword evidence="1" id="KW-0812">Transmembrane</keyword>
<reference evidence="2 3" key="1">
    <citation type="submission" date="2018-04" db="EMBL/GenBank/DDBJ databases">
        <title>Genome sequencing of Flavobacterium sp. HYN0059.</title>
        <authorList>
            <person name="Yi H."/>
            <person name="Baek C."/>
        </authorList>
    </citation>
    <scope>NUCLEOTIDE SEQUENCE [LARGE SCALE GENOMIC DNA]</scope>
    <source>
        <strain evidence="2 3">HYN0059</strain>
    </source>
</reference>
<dbReference type="KEGG" id="falb:HYN59_07975"/>
<feature type="transmembrane region" description="Helical" evidence="1">
    <location>
        <begin position="135"/>
        <end position="157"/>
    </location>
</feature>
<organism evidence="2 3">
    <name type="scientific">Flavobacterium album</name>
    <dbReference type="NCBI Taxonomy" id="2175091"/>
    <lineage>
        <taxon>Bacteria</taxon>
        <taxon>Pseudomonadati</taxon>
        <taxon>Bacteroidota</taxon>
        <taxon>Flavobacteriia</taxon>
        <taxon>Flavobacteriales</taxon>
        <taxon>Flavobacteriaceae</taxon>
        <taxon>Flavobacterium</taxon>
    </lineage>
</organism>
<dbReference type="AlphaFoldDB" id="A0A2S1R2W0"/>
<feature type="transmembrane region" description="Helical" evidence="1">
    <location>
        <begin position="72"/>
        <end position="89"/>
    </location>
</feature>
<evidence type="ECO:0000256" key="1">
    <source>
        <dbReference type="SAM" id="Phobius"/>
    </source>
</evidence>
<evidence type="ECO:0000313" key="2">
    <source>
        <dbReference type="EMBL" id="AWH86952.1"/>
    </source>
</evidence>
<protein>
    <recommendedName>
        <fullName evidence="4">DUF2306 domain-containing protein</fullName>
    </recommendedName>
</protein>
<accession>A0A2S1R2W0</accession>
<dbReference type="OrthoDB" id="6385003at2"/>
<dbReference type="InterPro" id="IPR018750">
    <property type="entry name" value="DUF2306_membrane"/>
</dbReference>
<keyword evidence="1" id="KW-1133">Transmembrane helix</keyword>
<keyword evidence="1" id="KW-0472">Membrane</keyword>